<proteinExistence type="predicted"/>
<dbReference type="InterPro" id="IPR050303">
    <property type="entry name" value="GatZ_KbaZ_carbometab"/>
</dbReference>
<dbReference type="EMBL" id="JABZGT010000036">
    <property type="protein sequence ID" value="MBF4808853.1"/>
    <property type="molecule type" value="Genomic_DNA"/>
</dbReference>
<keyword evidence="1" id="KW-1133">Transmembrane helix</keyword>
<evidence type="ECO:0000313" key="5">
    <source>
        <dbReference type="Proteomes" id="UP000772566"/>
    </source>
</evidence>
<evidence type="ECO:0000313" key="4">
    <source>
        <dbReference type="EMBL" id="UQF77826.1"/>
    </source>
</evidence>
<organism evidence="3 5">
    <name type="scientific">Lancefieldella parvula</name>
    <dbReference type="NCBI Taxonomy" id="1382"/>
    <lineage>
        <taxon>Bacteria</taxon>
        <taxon>Bacillati</taxon>
        <taxon>Actinomycetota</taxon>
        <taxon>Coriobacteriia</taxon>
        <taxon>Coriobacteriales</taxon>
        <taxon>Atopobiaceae</taxon>
        <taxon>Lancefieldella</taxon>
    </lineage>
</organism>
<reference evidence="3" key="1">
    <citation type="submission" date="2020-04" db="EMBL/GenBank/DDBJ databases">
        <title>Deep metagenomics examines the oral microbiome during advanced dental caries in children, revealing novel taxa and co-occurrences with host molecules.</title>
        <authorList>
            <person name="Baker J.L."/>
            <person name="Morton J.T."/>
            <person name="Dinis M."/>
            <person name="Alvarez R."/>
            <person name="Tran N.C."/>
            <person name="Knight R."/>
            <person name="Edlund A."/>
        </authorList>
    </citation>
    <scope>NUCLEOTIDE SEQUENCE</scope>
    <source>
        <strain evidence="3">JCVI_22A_bin.2</strain>
        <strain evidence="2">JCVI_3_bin.11</strain>
    </source>
</reference>
<evidence type="ECO:0000313" key="3">
    <source>
        <dbReference type="EMBL" id="MBF4808853.1"/>
    </source>
</evidence>
<keyword evidence="1" id="KW-0812">Transmembrane</keyword>
<keyword evidence="1" id="KW-0472">Membrane</keyword>
<feature type="transmembrane region" description="Helical" evidence="1">
    <location>
        <begin position="106"/>
        <end position="125"/>
    </location>
</feature>
<dbReference type="InterPro" id="IPR004704">
    <property type="entry name" value="PTS_IID_man"/>
</dbReference>
<dbReference type="PANTHER" id="PTHR32502:SF23">
    <property type="entry name" value="TRANSPORT PROTEIN, PTS SYSTEM"/>
    <property type="match status" value="1"/>
</dbReference>
<dbReference type="Proteomes" id="UP000831562">
    <property type="component" value="Chromosome"/>
</dbReference>
<feature type="transmembrane region" description="Helical" evidence="1">
    <location>
        <begin position="306"/>
        <end position="326"/>
    </location>
</feature>
<dbReference type="GO" id="GO:0009401">
    <property type="term" value="P:phosphoenolpyruvate-dependent sugar phosphotransferase system"/>
    <property type="evidence" value="ECO:0007669"/>
    <property type="project" value="InterPro"/>
</dbReference>
<feature type="transmembrane region" description="Helical" evidence="1">
    <location>
        <begin position="145"/>
        <end position="166"/>
    </location>
</feature>
<dbReference type="AlphaFoldDB" id="A0A930W1S6"/>
<accession>A0A930W1S6</accession>
<dbReference type="Proteomes" id="UP000787322">
    <property type="component" value="Unassembled WGS sequence"/>
</dbReference>
<name>A0A930W1S6_9ACTN</name>
<evidence type="ECO:0000313" key="2">
    <source>
        <dbReference type="EMBL" id="MBF4802339.1"/>
    </source>
</evidence>
<dbReference type="PROSITE" id="PS51108">
    <property type="entry name" value="PTS_EIID"/>
    <property type="match status" value="1"/>
</dbReference>
<dbReference type="GO" id="GO:0005886">
    <property type="term" value="C:plasma membrane"/>
    <property type="evidence" value="ECO:0007669"/>
    <property type="project" value="TreeGrafter"/>
</dbReference>
<reference evidence="4" key="2">
    <citation type="submission" date="2022-05" db="EMBL/GenBank/DDBJ databases">
        <title>Using nanopore sequencing to obtain complete genomes from saliva samples.</title>
        <authorList>
            <person name="Baker J.L."/>
        </authorList>
    </citation>
    <scope>NUCLEOTIDE SEQUENCE</scope>
    <source>
        <strain evidence="4">JCVI-JB-Lp32</strain>
    </source>
</reference>
<dbReference type="EMBL" id="JABZGU010000006">
    <property type="protein sequence ID" value="MBF4802339.1"/>
    <property type="molecule type" value="Genomic_DNA"/>
</dbReference>
<feature type="transmembrane region" description="Helical" evidence="1">
    <location>
        <begin position="187"/>
        <end position="209"/>
    </location>
</feature>
<dbReference type="PANTHER" id="PTHR32502">
    <property type="entry name" value="N-ACETYLGALACTOSAMINE PERMEASE II COMPONENT-RELATED"/>
    <property type="match status" value="1"/>
</dbReference>
<dbReference type="Proteomes" id="UP000772566">
    <property type="component" value="Unassembled WGS sequence"/>
</dbReference>
<gene>
    <name evidence="3" type="ORF">HXK23_01290</name>
    <name evidence="2" type="ORF">HXK24_00680</name>
    <name evidence="4" type="ORF">M3I19_05960</name>
</gene>
<dbReference type="Pfam" id="PF03613">
    <property type="entry name" value="EIID-AGA"/>
    <property type="match status" value="1"/>
</dbReference>
<protein>
    <submittedName>
        <fullName evidence="3">PTS system mannose/fructose/sorbose family transporter subunit IID</fullName>
    </submittedName>
</protein>
<feature type="transmembrane region" description="Helical" evidence="1">
    <location>
        <begin position="338"/>
        <end position="358"/>
    </location>
</feature>
<dbReference type="EMBL" id="CP097092">
    <property type="protein sequence ID" value="UQF77826.1"/>
    <property type="molecule type" value="Genomic_DNA"/>
</dbReference>
<evidence type="ECO:0000256" key="1">
    <source>
        <dbReference type="SAM" id="Phobius"/>
    </source>
</evidence>
<sequence length="359" mass="38961">MAFNIPDTYQNTTPAEPLDQKTLNKMVWRSLFLQASFNYERMQAAGWLYGILPGLEKIHGDNKDDLAASMSHNLEFYNTHPFLVTFVMGIVLSLEQNKLDIPTIRAVRVSAMGPLGGIGDALFWFTLVPITAGITSNMAISGNVFAPFLFLIIFNIAQFAVRYWLMNLSYKMGTDAITLLTENAKEFTRAASILGVFVVGCLVVCYGGTKLGAGANIPNGETHSVVLSQVTLSDEQLASGQYDKALFAEGSYSDYKKNPESVKFIGGKTADGKDGTTAIAPVGNGVNLVTVGEEVTSPVSIDIQKILDGVCPKLIPLALTLCLYYLMAKRNWTPIMCICLLLVIALLGSGFGVLPYIWG</sequence>